<dbReference type="EMBL" id="SODF01000004">
    <property type="protein sequence ID" value="TDW14229.1"/>
    <property type="molecule type" value="Genomic_DNA"/>
</dbReference>
<name>A0A4R7Z9Y3_9ACTN</name>
<organism evidence="2 3">
    <name type="scientific">Kribbella kalugense</name>
    <dbReference type="NCBI Taxonomy" id="2512221"/>
    <lineage>
        <taxon>Bacteria</taxon>
        <taxon>Bacillati</taxon>
        <taxon>Actinomycetota</taxon>
        <taxon>Actinomycetes</taxon>
        <taxon>Propionibacteriales</taxon>
        <taxon>Kribbellaceae</taxon>
        <taxon>Kribbella</taxon>
    </lineage>
</organism>
<comment type="caution">
    <text evidence="2">The sequence shown here is derived from an EMBL/GenBank/DDBJ whole genome shotgun (WGS) entry which is preliminary data.</text>
</comment>
<evidence type="ECO:0000313" key="3">
    <source>
        <dbReference type="Proteomes" id="UP000295447"/>
    </source>
</evidence>
<reference evidence="2 3" key="1">
    <citation type="submission" date="2019-03" db="EMBL/GenBank/DDBJ databases">
        <title>Genomic Encyclopedia of Type Strains, Phase III (KMG-III): the genomes of soil and plant-associated and newly described type strains.</title>
        <authorList>
            <person name="Whitman W."/>
        </authorList>
    </citation>
    <scope>NUCLEOTIDE SEQUENCE [LARGE SCALE GENOMIC DNA]</scope>
    <source>
        <strain evidence="2 3">VKM Ac-2570</strain>
    </source>
</reference>
<proteinExistence type="predicted"/>
<dbReference type="InterPro" id="IPR011008">
    <property type="entry name" value="Dimeric_a/b-barrel"/>
</dbReference>
<evidence type="ECO:0000313" key="2">
    <source>
        <dbReference type="EMBL" id="TDW14229.1"/>
    </source>
</evidence>
<dbReference type="SUPFAM" id="SSF54909">
    <property type="entry name" value="Dimeric alpha+beta barrel"/>
    <property type="match status" value="1"/>
</dbReference>
<dbReference type="AlphaFoldDB" id="A0A4R7Z9Y3"/>
<keyword evidence="3" id="KW-1185">Reference proteome</keyword>
<feature type="domain" description="Transcription regulator AsnC/Lrp ligand binding" evidence="1">
    <location>
        <begin position="35"/>
        <end position="82"/>
    </location>
</feature>
<gene>
    <name evidence="2" type="ORF">EV650_7813</name>
</gene>
<dbReference type="RefSeq" id="WP_134124196.1">
    <property type="nucleotide sequence ID" value="NZ_SODF01000004.1"/>
</dbReference>
<sequence>MTADTPVTAFILITVPAKKSGDLVRILMDEFSEFVTEAAAVYGEADVIAKVEAPSVQKLHELVMESIQNLANVSVTRTFIIIPSLHKTK</sequence>
<accession>A0A4R7Z9Y3</accession>
<dbReference type="Gene3D" id="3.30.70.920">
    <property type="match status" value="1"/>
</dbReference>
<evidence type="ECO:0000259" key="1">
    <source>
        <dbReference type="Pfam" id="PF01037"/>
    </source>
</evidence>
<dbReference type="Proteomes" id="UP000295447">
    <property type="component" value="Unassembled WGS sequence"/>
</dbReference>
<dbReference type="InterPro" id="IPR019887">
    <property type="entry name" value="Tscrpt_reg_AsnC/Lrp_C"/>
</dbReference>
<dbReference type="Pfam" id="PF01037">
    <property type="entry name" value="AsnC_trans_reg"/>
    <property type="match status" value="1"/>
</dbReference>
<protein>
    <submittedName>
        <fullName evidence="2">AsnC-like helix-turn-helix protein</fullName>
    </submittedName>
</protein>